<evidence type="ECO:0000313" key="1">
    <source>
        <dbReference type="EMBL" id="MEL3952528.1"/>
    </source>
</evidence>
<accession>A0ABU9JI64</accession>
<dbReference type="Proteomes" id="UP001455088">
    <property type="component" value="Unassembled WGS sequence"/>
</dbReference>
<protein>
    <recommendedName>
        <fullName evidence="3">RiboL-PSP-HEPN domain-containing protein</fullName>
    </recommendedName>
</protein>
<reference evidence="1 2" key="1">
    <citation type="submission" date="2024-04" db="EMBL/GenBank/DDBJ databases">
        <title>Bacterial endophytes with biocontrol capabilities against important plant pathogens.</title>
        <authorList>
            <person name="Alayande K.A."/>
        </authorList>
    </citation>
    <scope>NUCLEOTIDE SEQUENCE [LARGE SCALE GENOMIC DNA]</scope>
    <source>
        <strain evidence="1 2">KV22</strain>
    </source>
</reference>
<evidence type="ECO:0000313" key="2">
    <source>
        <dbReference type="Proteomes" id="UP001455088"/>
    </source>
</evidence>
<organism evidence="1 2">
    <name type="scientific">Stenotrophomonas bentonitica</name>
    <dbReference type="NCBI Taxonomy" id="1450134"/>
    <lineage>
        <taxon>Bacteria</taxon>
        <taxon>Pseudomonadati</taxon>
        <taxon>Pseudomonadota</taxon>
        <taxon>Gammaproteobacteria</taxon>
        <taxon>Lysobacterales</taxon>
        <taxon>Lysobacteraceae</taxon>
        <taxon>Stenotrophomonas</taxon>
    </lineage>
</organism>
<proteinExistence type="predicted"/>
<evidence type="ECO:0008006" key="3">
    <source>
        <dbReference type="Google" id="ProtNLM"/>
    </source>
</evidence>
<sequence>MHRWFHERYCDPAYETPYSSEIGDYFYVNGGPYDAHEQLMARFEGLVHDDLIQALADHLVSVTGHEWAPTQLTYYNPDEDVFVDERNEPTVRLEQRLGEINAVLGLGGDAFAEVTARNLVFASVISSLETFLWETLVYWVESNEGVVKRLMKEHPHFRDQEIKLHTILDISDPIAFARTRIRSHMQTMVWHRWDKVSPLFQYGFDVRLPSVEAFLEPIKVRHDIVHRSGQTVEGKVHEVTVEAISELSKTVLSFANELDREIAIAQTKDLFI</sequence>
<dbReference type="EMBL" id="JBBYHY010000002">
    <property type="protein sequence ID" value="MEL3952528.1"/>
    <property type="molecule type" value="Genomic_DNA"/>
</dbReference>
<name>A0ABU9JI64_9GAMM</name>
<comment type="caution">
    <text evidence="1">The sequence shown here is derived from an EMBL/GenBank/DDBJ whole genome shotgun (WGS) entry which is preliminary data.</text>
</comment>
<keyword evidence="2" id="KW-1185">Reference proteome</keyword>
<dbReference type="RefSeq" id="WP_341986584.1">
    <property type="nucleotide sequence ID" value="NZ_JBBYHY010000002.1"/>
</dbReference>
<gene>
    <name evidence="1" type="ORF">AAE039_02985</name>
</gene>